<evidence type="ECO:0000313" key="2">
    <source>
        <dbReference type="Proteomes" id="UP000196365"/>
    </source>
</evidence>
<evidence type="ECO:0000313" key="1">
    <source>
        <dbReference type="EMBL" id="SJZ37689.1"/>
    </source>
</evidence>
<accession>A0A1T4K5I4</accession>
<dbReference type="EMBL" id="FUWV01000001">
    <property type="protein sequence ID" value="SJZ37689.1"/>
    <property type="molecule type" value="Genomic_DNA"/>
</dbReference>
<dbReference type="Pfam" id="PF09693">
    <property type="entry name" value="Phage_XkdX"/>
    <property type="match status" value="1"/>
</dbReference>
<organism evidence="1 2">
    <name type="scientific">Garciella nitratireducens DSM 15102</name>
    <dbReference type="NCBI Taxonomy" id="1121911"/>
    <lineage>
        <taxon>Bacteria</taxon>
        <taxon>Bacillati</taxon>
        <taxon>Bacillota</taxon>
        <taxon>Clostridia</taxon>
        <taxon>Eubacteriales</taxon>
        <taxon>Eubacteriaceae</taxon>
        <taxon>Garciella</taxon>
    </lineage>
</organism>
<protein>
    <submittedName>
        <fullName evidence="1">Phage uncharacterized protein (Phage_XkdX)</fullName>
    </submittedName>
</protein>
<name>A0A1T4K5I4_9FIRM</name>
<gene>
    <name evidence="1" type="ORF">SAMN02745973_00357</name>
</gene>
<sequence length="43" mass="5340">MFYTLLRLYNQKRLSKEGLLNAVRKRWITKEEYKEIAGEEYEE</sequence>
<dbReference type="Proteomes" id="UP000196365">
    <property type="component" value="Unassembled WGS sequence"/>
</dbReference>
<dbReference type="AlphaFoldDB" id="A0A1T4K5I4"/>
<keyword evidence="2" id="KW-1185">Reference proteome</keyword>
<proteinExistence type="predicted"/>
<dbReference type="RefSeq" id="WP_087677796.1">
    <property type="nucleotide sequence ID" value="NZ_FUWV01000001.1"/>
</dbReference>
<reference evidence="1 2" key="1">
    <citation type="submission" date="2017-02" db="EMBL/GenBank/DDBJ databases">
        <authorList>
            <person name="Peterson S.W."/>
        </authorList>
    </citation>
    <scope>NUCLEOTIDE SEQUENCE [LARGE SCALE GENOMIC DNA]</scope>
    <source>
        <strain evidence="1 2">DSM 15102</strain>
    </source>
</reference>
<dbReference type="InterPro" id="IPR010022">
    <property type="entry name" value="XkdX"/>
</dbReference>